<evidence type="ECO:0000259" key="5">
    <source>
        <dbReference type="Pfam" id="PF03668"/>
    </source>
</evidence>
<feature type="binding site" evidence="4">
    <location>
        <begin position="15"/>
        <end position="22"/>
    </location>
    <ligand>
        <name>ATP</name>
        <dbReference type="ChEBI" id="CHEBI:30616"/>
    </ligand>
</feature>
<comment type="caution">
    <text evidence="7">The sequence shown here is derived from an EMBL/GenBank/DDBJ whole genome shotgun (WGS) entry which is preliminary data.</text>
</comment>
<dbReference type="SUPFAM" id="SSF52540">
    <property type="entry name" value="P-loop containing nucleoside triphosphate hydrolases"/>
    <property type="match status" value="1"/>
</dbReference>
<sequence>MMDVDRSIRLVIVTGMSGAGKTQALKYLEDLGFFCVDNLPPSLMPKLAELFGQTEGKVSRLALGIDIRGGRFFHEILGALRQIAEIGVAYQILFMDASDEVLVRRYKETRRRHPLAAQGRVLDGIQRERRLLQELRGLATFIIDTTHMTPADLRKELNRRFGQDRESPHFHVNVVSFGFKHGAVLDADLVFDVRFLPNPHYVPDLQPLTGEDPAVVEYVMKWNVTQQFYRRLTGLIGFLLPHYVAEGKSLLTIAIGCTGGKHRSVCLANRLAHWIRERGYSVSVEHRDMPRPADRSDEEEQP</sequence>
<evidence type="ECO:0000256" key="1">
    <source>
        <dbReference type="ARBA" id="ARBA00022741"/>
    </source>
</evidence>
<dbReference type="RefSeq" id="WP_011194321.1">
    <property type="nucleotide sequence ID" value="NZ_JACSIR010000258.1"/>
</dbReference>
<dbReference type="HAMAP" id="MF_00636">
    <property type="entry name" value="RapZ_like"/>
    <property type="match status" value="1"/>
</dbReference>
<evidence type="ECO:0000256" key="3">
    <source>
        <dbReference type="ARBA" id="ARBA00023134"/>
    </source>
</evidence>
<dbReference type="OMA" id="GFKHGVP"/>
<dbReference type="InterPro" id="IPR053931">
    <property type="entry name" value="RapZ_C"/>
</dbReference>
<dbReference type="InterPro" id="IPR005337">
    <property type="entry name" value="RapZ-like"/>
</dbReference>
<dbReference type="Pfam" id="PF22740">
    <property type="entry name" value="PapZ_C"/>
    <property type="match status" value="1"/>
</dbReference>
<dbReference type="PIRSF" id="PIRSF005052">
    <property type="entry name" value="P-loopkin"/>
    <property type="match status" value="1"/>
</dbReference>
<reference evidence="7" key="1">
    <citation type="submission" date="2017-11" db="EMBL/GenBank/DDBJ databases">
        <title>Three new genomes from thermophilic consortium.</title>
        <authorList>
            <person name="Quaggio R."/>
            <person name="Amgarten D."/>
            <person name="Setubal J.C."/>
        </authorList>
    </citation>
    <scope>NUCLEOTIDE SEQUENCE</scope>
    <source>
        <strain evidence="7">ZCTH01-B2</strain>
    </source>
</reference>
<feature type="binding site" evidence="4">
    <location>
        <begin position="66"/>
        <end position="69"/>
    </location>
    <ligand>
        <name>GTP</name>
        <dbReference type="ChEBI" id="CHEBI:37565"/>
    </ligand>
</feature>
<keyword evidence="1 4" id="KW-0547">Nucleotide-binding</keyword>
<evidence type="ECO:0000256" key="4">
    <source>
        <dbReference type="HAMAP-Rule" id="MF_00636"/>
    </source>
</evidence>
<proteinExistence type="inferred from homology"/>
<keyword evidence="2 4" id="KW-0067">ATP-binding</keyword>
<keyword evidence="3 4" id="KW-0342">GTP-binding</keyword>
<dbReference type="InterPro" id="IPR027417">
    <property type="entry name" value="P-loop_NTPase"/>
</dbReference>
<protein>
    <submittedName>
        <fullName evidence="7">RNase adaptor protein RapZ</fullName>
    </submittedName>
</protein>
<dbReference type="Pfam" id="PF03668">
    <property type="entry name" value="RapZ-like_N"/>
    <property type="match status" value="1"/>
</dbReference>
<dbReference type="GO" id="GO:0005524">
    <property type="term" value="F:ATP binding"/>
    <property type="evidence" value="ECO:0007669"/>
    <property type="project" value="UniProtKB-UniRule"/>
</dbReference>
<dbReference type="InterPro" id="IPR053930">
    <property type="entry name" value="RapZ-like_N"/>
</dbReference>
<organism evidence="7 8">
    <name type="scientific">Symbiobacterium thermophilum</name>
    <dbReference type="NCBI Taxonomy" id="2734"/>
    <lineage>
        <taxon>Bacteria</taxon>
        <taxon>Bacillati</taxon>
        <taxon>Bacillota</taxon>
        <taxon>Clostridia</taxon>
        <taxon>Eubacteriales</taxon>
        <taxon>Symbiobacteriaceae</taxon>
        <taxon>Symbiobacterium</taxon>
    </lineage>
</organism>
<accession>A0A953I9L2</accession>
<dbReference type="NCBIfam" id="NF003828">
    <property type="entry name" value="PRK05416.1"/>
    <property type="match status" value="1"/>
</dbReference>
<feature type="domain" description="RapZ-like N-terminal" evidence="5">
    <location>
        <begin position="8"/>
        <end position="164"/>
    </location>
</feature>
<gene>
    <name evidence="7" type="ORF">CWE10_10195</name>
</gene>
<dbReference type="AlphaFoldDB" id="A0A953I9L2"/>
<dbReference type="Gene3D" id="3.40.50.300">
    <property type="entry name" value="P-loop containing nucleotide triphosphate hydrolases"/>
    <property type="match status" value="1"/>
</dbReference>
<dbReference type="Proteomes" id="UP000732377">
    <property type="component" value="Unassembled WGS sequence"/>
</dbReference>
<feature type="domain" description="RapZ C-terminal" evidence="6">
    <location>
        <begin position="171"/>
        <end position="289"/>
    </location>
</feature>
<dbReference type="PANTHER" id="PTHR30448:SF0">
    <property type="entry name" value="RNASE ADAPTER PROTEIN RAPZ"/>
    <property type="match status" value="1"/>
</dbReference>
<dbReference type="SMR" id="A0A953I9L2"/>
<evidence type="ECO:0000313" key="7">
    <source>
        <dbReference type="EMBL" id="MBY6276569.1"/>
    </source>
</evidence>
<evidence type="ECO:0000259" key="6">
    <source>
        <dbReference type="Pfam" id="PF22740"/>
    </source>
</evidence>
<evidence type="ECO:0000313" key="8">
    <source>
        <dbReference type="Proteomes" id="UP000732377"/>
    </source>
</evidence>
<evidence type="ECO:0000256" key="2">
    <source>
        <dbReference type="ARBA" id="ARBA00022840"/>
    </source>
</evidence>
<dbReference type="EMBL" id="PIUK01000089">
    <property type="protein sequence ID" value="MBY6276569.1"/>
    <property type="molecule type" value="Genomic_DNA"/>
</dbReference>
<dbReference type="GO" id="GO:0005525">
    <property type="term" value="F:GTP binding"/>
    <property type="evidence" value="ECO:0007669"/>
    <property type="project" value="UniProtKB-UniRule"/>
</dbReference>
<name>A0A953I9L2_SYMTR</name>
<dbReference type="PANTHER" id="PTHR30448">
    <property type="entry name" value="RNASE ADAPTER PROTEIN RAPZ"/>
    <property type="match status" value="1"/>
</dbReference>